<reference evidence="6 7" key="1">
    <citation type="submission" date="2022-11" db="EMBL/GenBank/DDBJ databases">
        <title>Spartinivicinus poritis sp. nov., isolated from scleractinian coral Porites lutea.</title>
        <authorList>
            <person name="Zhang G."/>
            <person name="Cai L."/>
            <person name="Wei Q."/>
        </authorList>
    </citation>
    <scope>NUCLEOTIDE SEQUENCE [LARGE SCALE GENOMIC DNA]</scope>
    <source>
        <strain evidence="6 7">A2-2</strain>
    </source>
</reference>
<dbReference type="PANTHER" id="PTHR46847:SF1">
    <property type="entry name" value="D-ALLOSE-BINDING PERIPLASMIC PROTEIN-RELATED"/>
    <property type="match status" value="1"/>
</dbReference>
<name>A0ABT5UAV5_9GAMM</name>
<evidence type="ECO:0000259" key="5">
    <source>
        <dbReference type="Pfam" id="PF13407"/>
    </source>
</evidence>
<dbReference type="Pfam" id="PF13407">
    <property type="entry name" value="Peripla_BP_4"/>
    <property type="match status" value="1"/>
</dbReference>
<protein>
    <submittedName>
        <fullName evidence="6">Substrate-binding domain-containing protein</fullName>
    </submittedName>
</protein>
<comment type="similarity">
    <text evidence="2">Belongs to the bacterial solute-binding protein 2 family.</text>
</comment>
<evidence type="ECO:0000256" key="1">
    <source>
        <dbReference type="ARBA" id="ARBA00004196"/>
    </source>
</evidence>
<evidence type="ECO:0000256" key="3">
    <source>
        <dbReference type="ARBA" id="ARBA00022729"/>
    </source>
</evidence>
<dbReference type="SUPFAM" id="SSF53822">
    <property type="entry name" value="Periplasmic binding protein-like I"/>
    <property type="match status" value="1"/>
</dbReference>
<dbReference type="RefSeq" id="WP_274688610.1">
    <property type="nucleotide sequence ID" value="NZ_JAPMOU010000009.1"/>
</dbReference>
<dbReference type="Gene3D" id="3.40.50.2300">
    <property type="match status" value="2"/>
</dbReference>
<feature type="domain" description="Periplasmic binding protein" evidence="5">
    <location>
        <begin position="27"/>
        <end position="280"/>
    </location>
</feature>
<evidence type="ECO:0000256" key="2">
    <source>
        <dbReference type="ARBA" id="ARBA00007639"/>
    </source>
</evidence>
<feature type="chain" id="PRO_5046586920" evidence="4">
    <location>
        <begin position="22"/>
        <end position="342"/>
    </location>
</feature>
<keyword evidence="7" id="KW-1185">Reference proteome</keyword>
<accession>A0ABT5UAV5</accession>
<evidence type="ECO:0000313" key="7">
    <source>
        <dbReference type="Proteomes" id="UP001528823"/>
    </source>
</evidence>
<feature type="signal peptide" evidence="4">
    <location>
        <begin position="1"/>
        <end position="21"/>
    </location>
</feature>
<dbReference type="InterPro" id="IPR028082">
    <property type="entry name" value="Peripla_BP_I"/>
</dbReference>
<evidence type="ECO:0000256" key="4">
    <source>
        <dbReference type="SAM" id="SignalP"/>
    </source>
</evidence>
<comment type="subcellular location">
    <subcellularLocation>
        <location evidence="1">Cell envelope</location>
    </subcellularLocation>
</comment>
<gene>
    <name evidence="6" type="ORF">ORQ98_09735</name>
</gene>
<dbReference type="PANTHER" id="PTHR46847">
    <property type="entry name" value="D-ALLOSE-BINDING PERIPLASMIC PROTEIN-RELATED"/>
    <property type="match status" value="1"/>
</dbReference>
<dbReference type="CDD" id="cd20004">
    <property type="entry name" value="PBP1_ABC_sugar_binding-like"/>
    <property type="match status" value="1"/>
</dbReference>
<organism evidence="6 7">
    <name type="scientific">Spartinivicinus poritis</name>
    <dbReference type="NCBI Taxonomy" id="2994640"/>
    <lineage>
        <taxon>Bacteria</taxon>
        <taxon>Pseudomonadati</taxon>
        <taxon>Pseudomonadota</taxon>
        <taxon>Gammaproteobacteria</taxon>
        <taxon>Oceanospirillales</taxon>
        <taxon>Zooshikellaceae</taxon>
        <taxon>Spartinivicinus</taxon>
    </lineage>
</organism>
<keyword evidence="3 4" id="KW-0732">Signal</keyword>
<dbReference type="InterPro" id="IPR025997">
    <property type="entry name" value="SBP_2_dom"/>
</dbReference>
<proteinExistence type="inferred from homology"/>
<evidence type="ECO:0000313" key="6">
    <source>
        <dbReference type="EMBL" id="MDE1462254.1"/>
    </source>
</evidence>
<comment type="caution">
    <text evidence="6">The sequence shown here is derived from an EMBL/GenBank/DDBJ whole genome shotgun (WGS) entry which is preliminary data.</text>
</comment>
<dbReference type="EMBL" id="JAPMOU010000009">
    <property type="protein sequence ID" value="MDE1462254.1"/>
    <property type="molecule type" value="Genomic_DNA"/>
</dbReference>
<dbReference type="Proteomes" id="UP001528823">
    <property type="component" value="Unassembled WGS sequence"/>
</dbReference>
<sequence>MRYAYSLLVFLLSILVTYSQAKPKYTIAVIPKSTNHIYWDYVHVGAKQAAKELNINISWAGPRDESQSQVGYVQRMLESNISALVIAPNHQSNLVPITEQLVASGVKVVLIDSGMDGSGYSSFIATDNYQAGSQAGEYLAKLLNQQGHIMLLRYKQGNSSTMLREQGFLDTMKKYPGLTLVYDDYVGTSVGSTYHTLLRVFKNIPKVDGIFAPNESSTTGLIRALKKKGLSSKVKTVGFDISQELAKAIKRGKLNGTMLQQPIEIGYLGVKQAYEILENKAKTNKEKIFTEAILITRKNINSKDIKPLLYISSKKGKSNHANTEDLLAKFFVLLRLLYQRGQ</sequence>